<dbReference type="PANTHER" id="PTHR43820:SF4">
    <property type="entry name" value="HIGH-AFFINITY BRANCHED-CHAIN AMINO ACID TRANSPORT ATP-BINDING PROTEIN LIVF"/>
    <property type="match status" value="1"/>
</dbReference>
<dbReference type="STRING" id="58114.SAMN05216270_103310"/>
<keyword evidence="8" id="KW-1185">Reference proteome</keyword>
<feature type="domain" description="ABC transporter" evidence="6">
    <location>
        <begin position="6"/>
        <end position="235"/>
    </location>
</feature>
<proteinExistence type="inferred from homology"/>
<reference evidence="8" key="1">
    <citation type="submission" date="2016-10" db="EMBL/GenBank/DDBJ databases">
        <authorList>
            <person name="Varghese N."/>
            <person name="Submissions S."/>
        </authorList>
    </citation>
    <scope>NUCLEOTIDE SEQUENCE [LARGE SCALE GENOMIC DNA]</scope>
    <source>
        <strain evidence="8">CGMCC 4.3516</strain>
    </source>
</reference>
<evidence type="ECO:0000256" key="5">
    <source>
        <dbReference type="ARBA" id="ARBA00022970"/>
    </source>
</evidence>
<keyword evidence="3" id="KW-0547">Nucleotide-binding</keyword>
<comment type="similarity">
    <text evidence="1">Belongs to the ABC transporter superfamily.</text>
</comment>
<evidence type="ECO:0000256" key="4">
    <source>
        <dbReference type="ARBA" id="ARBA00022840"/>
    </source>
</evidence>
<dbReference type="CDD" id="cd03224">
    <property type="entry name" value="ABC_TM1139_LivF_branched"/>
    <property type="match status" value="1"/>
</dbReference>
<dbReference type="AlphaFoldDB" id="A0A1G6U645"/>
<dbReference type="GO" id="GO:0015807">
    <property type="term" value="P:L-amino acid transport"/>
    <property type="evidence" value="ECO:0007669"/>
    <property type="project" value="TreeGrafter"/>
</dbReference>
<dbReference type="Gene3D" id="3.40.50.300">
    <property type="entry name" value="P-loop containing nucleotide triphosphate hydrolases"/>
    <property type="match status" value="1"/>
</dbReference>
<evidence type="ECO:0000256" key="2">
    <source>
        <dbReference type="ARBA" id="ARBA00022448"/>
    </source>
</evidence>
<name>A0A1G6U645_9ACTN</name>
<keyword evidence="4 7" id="KW-0067">ATP-binding</keyword>
<dbReference type="InterPro" id="IPR027417">
    <property type="entry name" value="P-loop_NTPase"/>
</dbReference>
<gene>
    <name evidence="7" type="ORF">SAMN05216270_103310</name>
</gene>
<dbReference type="GO" id="GO:0015658">
    <property type="term" value="F:branched-chain amino acid transmembrane transporter activity"/>
    <property type="evidence" value="ECO:0007669"/>
    <property type="project" value="TreeGrafter"/>
</dbReference>
<dbReference type="GO" id="GO:0016887">
    <property type="term" value="F:ATP hydrolysis activity"/>
    <property type="evidence" value="ECO:0007669"/>
    <property type="project" value="InterPro"/>
</dbReference>
<dbReference type="EMBL" id="FNAD01000003">
    <property type="protein sequence ID" value="SDD36067.1"/>
    <property type="molecule type" value="Genomic_DNA"/>
</dbReference>
<dbReference type="PROSITE" id="PS00211">
    <property type="entry name" value="ABC_TRANSPORTER_1"/>
    <property type="match status" value="1"/>
</dbReference>
<evidence type="ECO:0000313" key="8">
    <source>
        <dbReference type="Proteomes" id="UP000198949"/>
    </source>
</evidence>
<dbReference type="GO" id="GO:0005524">
    <property type="term" value="F:ATP binding"/>
    <property type="evidence" value="ECO:0007669"/>
    <property type="project" value="UniProtKB-KW"/>
</dbReference>
<evidence type="ECO:0000313" key="7">
    <source>
        <dbReference type="EMBL" id="SDD36067.1"/>
    </source>
</evidence>
<keyword evidence="2" id="KW-0813">Transport</keyword>
<evidence type="ECO:0000259" key="6">
    <source>
        <dbReference type="PROSITE" id="PS50893"/>
    </source>
</evidence>
<dbReference type="SUPFAM" id="SSF52540">
    <property type="entry name" value="P-loop containing nucleoside triphosphate hydrolases"/>
    <property type="match status" value="1"/>
</dbReference>
<dbReference type="PANTHER" id="PTHR43820">
    <property type="entry name" value="HIGH-AFFINITY BRANCHED-CHAIN AMINO ACID TRANSPORT ATP-BINDING PROTEIN LIVF"/>
    <property type="match status" value="1"/>
</dbReference>
<dbReference type="PROSITE" id="PS50893">
    <property type="entry name" value="ABC_TRANSPORTER_2"/>
    <property type="match status" value="1"/>
</dbReference>
<dbReference type="InterPro" id="IPR003593">
    <property type="entry name" value="AAA+_ATPase"/>
</dbReference>
<protein>
    <submittedName>
        <fullName evidence="7">Branched-chain amino acid transport system ATP-binding protein</fullName>
    </submittedName>
</protein>
<evidence type="ECO:0000256" key="1">
    <source>
        <dbReference type="ARBA" id="ARBA00005417"/>
    </source>
</evidence>
<dbReference type="InterPro" id="IPR003439">
    <property type="entry name" value="ABC_transporter-like_ATP-bd"/>
</dbReference>
<dbReference type="Pfam" id="PF00005">
    <property type="entry name" value="ABC_tran"/>
    <property type="match status" value="1"/>
</dbReference>
<dbReference type="RefSeq" id="WP_091031151.1">
    <property type="nucleotide sequence ID" value="NZ_FNAD01000003.1"/>
</dbReference>
<keyword evidence="5" id="KW-0029">Amino-acid transport</keyword>
<dbReference type="InterPro" id="IPR017871">
    <property type="entry name" value="ABC_transporter-like_CS"/>
</dbReference>
<dbReference type="SMART" id="SM00382">
    <property type="entry name" value="AAA"/>
    <property type="match status" value="1"/>
</dbReference>
<organism evidence="7 8">
    <name type="scientific">Glycomyces harbinensis</name>
    <dbReference type="NCBI Taxonomy" id="58114"/>
    <lineage>
        <taxon>Bacteria</taxon>
        <taxon>Bacillati</taxon>
        <taxon>Actinomycetota</taxon>
        <taxon>Actinomycetes</taxon>
        <taxon>Glycomycetales</taxon>
        <taxon>Glycomycetaceae</taxon>
        <taxon>Glycomyces</taxon>
    </lineage>
</organism>
<dbReference type="Proteomes" id="UP000198949">
    <property type="component" value="Unassembled WGS sequence"/>
</dbReference>
<sequence>MLSPVLTVEAVHVSYGRIDAVRDVSFEVPEGGLVTLIGANGAGKSSVLGAVSGLVRPKKGVIRLDGKDISRWPIHRRVGAGLILVPEGRQILGSLTVAENLRLGAQRRRRHAVAESDMYRLFPVLAERRALPASALSGGEQQMLAIARAMIARPRVILLDEPSMGLSPKMVDEVFTVIEKIRAQGVTVVLVEQNARRALRVADTGHVLETGALAHSGPAVELLKHPKVVEAYLGIE</sequence>
<dbReference type="InterPro" id="IPR052156">
    <property type="entry name" value="BCAA_Transport_ATP-bd_LivF"/>
</dbReference>
<dbReference type="OrthoDB" id="9776369at2"/>
<accession>A0A1G6U645</accession>
<evidence type="ECO:0000256" key="3">
    <source>
        <dbReference type="ARBA" id="ARBA00022741"/>
    </source>
</evidence>